<dbReference type="PANTHER" id="PTHR14614">
    <property type="entry name" value="HEPATOCELLULAR CARCINOMA-ASSOCIATED ANTIGEN"/>
    <property type="match status" value="1"/>
</dbReference>
<dbReference type="SUPFAM" id="SSF81383">
    <property type="entry name" value="F-box domain"/>
    <property type="match status" value="1"/>
</dbReference>
<sequence>MVDAVKLLRQARRRSSAAATPSPVTPSMRPIESPTLWLRPFPLDGGDELRIWEDPRGTLAGGNGATCWDSALAFAEAVCSRGDDSLAATTDWRGLRVLELGSGCGLVALALACRGAHVVATERAIALPLLAKNVEANAAIVKKSGGTIESAALDWTAPDPRVLGRGYDAIVGADLCFAANAEGAAALARVVGDVLGRGTPFGILAQEIRERDETPATFLADLRRGGMRTHERAVNGASDVLYYELLPRPSLPHEALPAVLPFLPAEALAACSAVAKEWVAPDALWKDRVTREFGCVVASGPWRRRYLDLRESQLLEEAGTYAGLC</sequence>
<dbReference type="EMBL" id="CAKKNE010000005">
    <property type="protein sequence ID" value="CAH0375898.1"/>
    <property type="molecule type" value="Genomic_DNA"/>
</dbReference>
<dbReference type="InterPro" id="IPR029063">
    <property type="entry name" value="SAM-dependent_MTases_sf"/>
</dbReference>
<comment type="caution">
    <text evidence="1">The sequence shown here is derived from an EMBL/GenBank/DDBJ whole genome shotgun (WGS) entry which is preliminary data.</text>
</comment>
<dbReference type="SUPFAM" id="SSF53335">
    <property type="entry name" value="S-adenosyl-L-methionine-dependent methyltransferases"/>
    <property type="match status" value="1"/>
</dbReference>
<name>A0A8J2SMH7_9STRA</name>
<keyword evidence="2" id="KW-1185">Reference proteome</keyword>
<evidence type="ECO:0000313" key="1">
    <source>
        <dbReference type="EMBL" id="CAH0375898.1"/>
    </source>
</evidence>
<accession>A0A8J2SMH7</accession>
<dbReference type="Pfam" id="PF10294">
    <property type="entry name" value="Methyltransf_16"/>
    <property type="match status" value="1"/>
</dbReference>
<dbReference type="Proteomes" id="UP000789595">
    <property type="component" value="Unassembled WGS sequence"/>
</dbReference>
<organism evidence="1 2">
    <name type="scientific">Pelagomonas calceolata</name>
    <dbReference type="NCBI Taxonomy" id="35677"/>
    <lineage>
        <taxon>Eukaryota</taxon>
        <taxon>Sar</taxon>
        <taxon>Stramenopiles</taxon>
        <taxon>Ochrophyta</taxon>
        <taxon>Pelagophyceae</taxon>
        <taxon>Pelagomonadales</taxon>
        <taxon>Pelagomonadaceae</taxon>
        <taxon>Pelagomonas</taxon>
    </lineage>
</organism>
<dbReference type="OrthoDB" id="407325at2759"/>
<dbReference type="CDD" id="cd02440">
    <property type="entry name" value="AdoMet_MTases"/>
    <property type="match status" value="1"/>
</dbReference>
<dbReference type="PANTHER" id="PTHR14614:SF109">
    <property type="entry name" value="RIBOSOMAL LYSINE N-METHYLTRANSFERASE 5"/>
    <property type="match status" value="1"/>
</dbReference>
<evidence type="ECO:0008006" key="3">
    <source>
        <dbReference type="Google" id="ProtNLM"/>
    </source>
</evidence>
<dbReference type="InterPro" id="IPR019410">
    <property type="entry name" value="Methyltransf_16"/>
</dbReference>
<dbReference type="AlphaFoldDB" id="A0A8J2SMH7"/>
<gene>
    <name evidence="1" type="ORF">PECAL_5P04460</name>
</gene>
<dbReference type="InterPro" id="IPR036047">
    <property type="entry name" value="F-box-like_dom_sf"/>
</dbReference>
<proteinExistence type="predicted"/>
<reference evidence="1" key="1">
    <citation type="submission" date="2021-11" db="EMBL/GenBank/DDBJ databases">
        <authorList>
            <consortium name="Genoscope - CEA"/>
            <person name="William W."/>
        </authorList>
    </citation>
    <scope>NUCLEOTIDE SEQUENCE</scope>
</reference>
<protein>
    <recommendedName>
        <fullName evidence="3">Calmodulin-lysine N-methyltransferase</fullName>
    </recommendedName>
</protein>
<dbReference type="Gene3D" id="3.40.50.150">
    <property type="entry name" value="Vaccinia Virus protein VP39"/>
    <property type="match status" value="1"/>
</dbReference>
<evidence type="ECO:0000313" key="2">
    <source>
        <dbReference type="Proteomes" id="UP000789595"/>
    </source>
</evidence>